<dbReference type="Pfam" id="PF00072">
    <property type="entry name" value="Response_reg"/>
    <property type="match status" value="1"/>
</dbReference>
<dbReference type="Gene3D" id="6.10.250.690">
    <property type="match status" value="1"/>
</dbReference>
<dbReference type="InterPro" id="IPR001867">
    <property type="entry name" value="OmpR/PhoB-type_DNA-bd"/>
</dbReference>
<dbReference type="PROSITE" id="PS51755">
    <property type="entry name" value="OMPR_PHOB"/>
    <property type="match status" value="1"/>
</dbReference>
<dbReference type="InterPro" id="IPR011006">
    <property type="entry name" value="CheY-like_superfamily"/>
</dbReference>
<evidence type="ECO:0000256" key="5">
    <source>
        <dbReference type="PROSITE-ProRule" id="PRU01091"/>
    </source>
</evidence>
<dbReference type="SMART" id="SM00862">
    <property type="entry name" value="Trans_reg_C"/>
    <property type="match status" value="1"/>
</dbReference>
<dbReference type="Gene3D" id="1.10.10.10">
    <property type="entry name" value="Winged helix-like DNA-binding domain superfamily/Winged helix DNA-binding domain"/>
    <property type="match status" value="1"/>
</dbReference>
<evidence type="ECO:0000256" key="4">
    <source>
        <dbReference type="PROSITE-ProRule" id="PRU00169"/>
    </source>
</evidence>
<dbReference type="PROSITE" id="PS50110">
    <property type="entry name" value="RESPONSE_REGULATORY"/>
    <property type="match status" value="1"/>
</dbReference>
<keyword evidence="2" id="KW-0902">Two-component regulatory system</keyword>
<dbReference type="Gene3D" id="3.40.50.2300">
    <property type="match status" value="1"/>
</dbReference>
<sequence>MSGEIAYIEDEKDVAEFVTYFLENEGYRVLHFFRGEDFLKEMEHLSPQLVLLDLMLPGIGGFEVFHHIRAHPRYRNTPVIMLTVKDDPMDIVSGLEMGADDYITKPFHPRELLARIRAVLRRASGPSSGGNFLQAGDLVLFPESLTVEVKGEAVPLSLREFRLLELLVRNRGKVVSRQRILDEVWGEDAFVTDRVVDVYVAHLRKKLGTLGQQIVTVRGVGYSFESS</sequence>
<dbReference type="GO" id="GO:0006355">
    <property type="term" value="P:regulation of DNA-templated transcription"/>
    <property type="evidence" value="ECO:0007669"/>
    <property type="project" value="InterPro"/>
</dbReference>
<comment type="caution">
    <text evidence="8">The sequence shown here is derived from an EMBL/GenBank/DDBJ whole genome shotgun (WGS) entry which is preliminary data.</text>
</comment>
<dbReference type="GO" id="GO:0000976">
    <property type="term" value="F:transcription cis-regulatory region binding"/>
    <property type="evidence" value="ECO:0007669"/>
    <property type="project" value="TreeGrafter"/>
</dbReference>
<dbReference type="GO" id="GO:0000156">
    <property type="term" value="F:phosphorelay response regulator activity"/>
    <property type="evidence" value="ECO:0007669"/>
    <property type="project" value="TreeGrafter"/>
</dbReference>
<evidence type="ECO:0000313" key="8">
    <source>
        <dbReference type="EMBL" id="HGI30544.1"/>
    </source>
</evidence>
<feature type="DNA-binding region" description="OmpR/PhoB-type" evidence="5">
    <location>
        <begin position="130"/>
        <end position="226"/>
    </location>
</feature>
<dbReference type="InterPro" id="IPR016032">
    <property type="entry name" value="Sig_transdc_resp-reg_C-effctor"/>
</dbReference>
<dbReference type="GO" id="GO:0032993">
    <property type="term" value="C:protein-DNA complex"/>
    <property type="evidence" value="ECO:0007669"/>
    <property type="project" value="TreeGrafter"/>
</dbReference>
<dbReference type="AlphaFoldDB" id="A0A7V3YG97"/>
<accession>A0A7V3YG97</accession>
<name>A0A7V3YG97_9BACT</name>
<dbReference type="InterPro" id="IPR001789">
    <property type="entry name" value="Sig_transdc_resp-reg_receiver"/>
</dbReference>
<dbReference type="GO" id="GO:0005829">
    <property type="term" value="C:cytosol"/>
    <property type="evidence" value="ECO:0007669"/>
    <property type="project" value="TreeGrafter"/>
</dbReference>
<keyword evidence="1 4" id="KW-0597">Phosphoprotein</keyword>
<evidence type="ECO:0000259" key="6">
    <source>
        <dbReference type="PROSITE" id="PS50110"/>
    </source>
</evidence>
<gene>
    <name evidence="8" type="ORF">ENV30_04445</name>
</gene>
<reference evidence="8" key="1">
    <citation type="journal article" date="2020" name="mSystems">
        <title>Genome- and Community-Level Interaction Insights into Carbon Utilization and Element Cycling Functions of Hydrothermarchaeota in Hydrothermal Sediment.</title>
        <authorList>
            <person name="Zhou Z."/>
            <person name="Liu Y."/>
            <person name="Xu W."/>
            <person name="Pan J."/>
            <person name="Luo Z.H."/>
            <person name="Li M."/>
        </authorList>
    </citation>
    <scope>NUCLEOTIDE SEQUENCE [LARGE SCALE GENOMIC DNA]</scope>
    <source>
        <strain evidence="8">SpSt-747</strain>
    </source>
</reference>
<dbReference type="SUPFAM" id="SSF46894">
    <property type="entry name" value="C-terminal effector domain of the bipartite response regulators"/>
    <property type="match status" value="1"/>
</dbReference>
<evidence type="ECO:0000256" key="3">
    <source>
        <dbReference type="ARBA" id="ARBA00023125"/>
    </source>
</evidence>
<dbReference type="InterPro" id="IPR039420">
    <property type="entry name" value="WalR-like"/>
</dbReference>
<dbReference type="PANTHER" id="PTHR48111">
    <property type="entry name" value="REGULATOR OF RPOS"/>
    <property type="match status" value="1"/>
</dbReference>
<dbReference type="CDD" id="cd00383">
    <property type="entry name" value="trans_reg_C"/>
    <property type="match status" value="1"/>
</dbReference>
<evidence type="ECO:0000256" key="2">
    <source>
        <dbReference type="ARBA" id="ARBA00023012"/>
    </source>
</evidence>
<dbReference type="EMBL" id="DTFV01000062">
    <property type="protein sequence ID" value="HGI30544.1"/>
    <property type="molecule type" value="Genomic_DNA"/>
</dbReference>
<dbReference type="PANTHER" id="PTHR48111:SF40">
    <property type="entry name" value="PHOSPHATE REGULON TRANSCRIPTIONAL REGULATORY PROTEIN PHOB"/>
    <property type="match status" value="1"/>
</dbReference>
<dbReference type="SUPFAM" id="SSF52172">
    <property type="entry name" value="CheY-like"/>
    <property type="match status" value="1"/>
</dbReference>
<dbReference type="InterPro" id="IPR036388">
    <property type="entry name" value="WH-like_DNA-bd_sf"/>
</dbReference>
<dbReference type="Pfam" id="PF00486">
    <property type="entry name" value="Trans_reg_C"/>
    <property type="match status" value="1"/>
</dbReference>
<dbReference type="SMART" id="SM00448">
    <property type="entry name" value="REC"/>
    <property type="match status" value="1"/>
</dbReference>
<feature type="domain" description="Response regulatory" evidence="6">
    <location>
        <begin position="4"/>
        <end position="120"/>
    </location>
</feature>
<evidence type="ECO:0000256" key="1">
    <source>
        <dbReference type="ARBA" id="ARBA00022553"/>
    </source>
</evidence>
<feature type="domain" description="OmpR/PhoB-type" evidence="7">
    <location>
        <begin position="130"/>
        <end position="226"/>
    </location>
</feature>
<organism evidence="8">
    <name type="scientific">Candidatus Caldatribacterium californiense</name>
    <dbReference type="NCBI Taxonomy" id="1454726"/>
    <lineage>
        <taxon>Bacteria</taxon>
        <taxon>Pseudomonadati</taxon>
        <taxon>Atribacterota</taxon>
        <taxon>Atribacteria</taxon>
        <taxon>Atribacterales</taxon>
        <taxon>Candidatus Caldatribacteriaceae</taxon>
        <taxon>Candidatus Caldatribacterium</taxon>
    </lineage>
</organism>
<evidence type="ECO:0000259" key="7">
    <source>
        <dbReference type="PROSITE" id="PS51755"/>
    </source>
</evidence>
<protein>
    <submittedName>
        <fullName evidence="8">Response regulator transcription factor</fullName>
    </submittedName>
</protein>
<feature type="modified residue" description="4-aspartylphosphate" evidence="4">
    <location>
        <position position="53"/>
    </location>
</feature>
<keyword evidence="3 5" id="KW-0238">DNA-binding</keyword>
<proteinExistence type="predicted"/>